<evidence type="ECO:0000313" key="13">
    <source>
        <dbReference type="EMBL" id="KAJ0975665.1"/>
    </source>
</evidence>
<evidence type="ECO:0000256" key="10">
    <source>
        <dbReference type="ARBA" id="ARBA00023136"/>
    </source>
</evidence>
<dbReference type="AlphaFoldDB" id="A0A9D5CM03"/>
<sequence>MKPLFGDGIIKANGEIWAHQRKLIAPEFFLNRVKGMVDLMVDSTSSLLRLWESRMEDGGEVEIEVYEDLRNYSADVISRACFGSSYLRGEEIFFKLRALQKALAKPNLLAEITGSRLIPNKSNREIWKLEREVHSLVLELVKEGKGLEEKNLLQAILESAKEEFSSLDKAESFIVDNCKSIYFAGHETTAAAASWCLLLLALHPYWQDLARAEVTQLCGTLTPDAHSLQKMKILTMVIQETLRLYPPGPIISRESLGDMELGKLRIPKGLGIYIPVPTLHRDPDIWGPDALIFKPDRFAHGVTSACTLPQAYLPFGVGARKCLGQQFAMLELTIVLSLILSRFSFTVSQTYCHSPVYNLMLEPEFGIKLIVKKVC</sequence>
<dbReference type="PRINTS" id="PR00463">
    <property type="entry name" value="EP450I"/>
</dbReference>
<dbReference type="InterPro" id="IPR050665">
    <property type="entry name" value="Cytochrome_P450_Monooxygen"/>
</dbReference>
<evidence type="ECO:0000313" key="14">
    <source>
        <dbReference type="Proteomes" id="UP001085076"/>
    </source>
</evidence>
<reference evidence="13" key="1">
    <citation type="submission" date="2021-03" db="EMBL/GenBank/DDBJ databases">
        <authorList>
            <person name="Li Z."/>
            <person name="Yang C."/>
        </authorList>
    </citation>
    <scope>NUCLEOTIDE SEQUENCE</scope>
    <source>
        <strain evidence="13">Dzin_1.0</strain>
        <tissue evidence="13">Leaf</tissue>
    </source>
</reference>
<dbReference type="GO" id="GO:0020037">
    <property type="term" value="F:heme binding"/>
    <property type="evidence" value="ECO:0007669"/>
    <property type="project" value="InterPro"/>
</dbReference>
<name>A0A9D5CM03_9LILI</name>
<evidence type="ECO:0000256" key="9">
    <source>
        <dbReference type="ARBA" id="ARBA00023033"/>
    </source>
</evidence>
<dbReference type="GO" id="GO:0005506">
    <property type="term" value="F:iron ion binding"/>
    <property type="evidence" value="ECO:0007669"/>
    <property type="project" value="InterPro"/>
</dbReference>
<evidence type="ECO:0000256" key="8">
    <source>
        <dbReference type="ARBA" id="ARBA00023004"/>
    </source>
</evidence>
<dbReference type="GO" id="GO:0006629">
    <property type="term" value="P:lipid metabolic process"/>
    <property type="evidence" value="ECO:0007669"/>
    <property type="project" value="UniProtKB-ARBA"/>
</dbReference>
<dbReference type="InterPro" id="IPR036396">
    <property type="entry name" value="Cyt_P450_sf"/>
</dbReference>
<dbReference type="EMBL" id="JAGGNH010000004">
    <property type="protein sequence ID" value="KAJ0975665.1"/>
    <property type="molecule type" value="Genomic_DNA"/>
</dbReference>
<keyword evidence="7 12" id="KW-0560">Oxidoreductase</keyword>
<evidence type="ECO:0000256" key="7">
    <source>
        <dbReference type="ARBA" id="ARBA00023002"/>
    </source>
</evidence>
<dbReference type="OrthoDB" id="1470350at2759"/>
<comment type="cofactor">
    <cofactor evidence="11">
        <name>heme</name>
        <dbReference type="ChEBI" id="CHEBI:30413"/>
    </cofactor>
</comment>
<evidence type="ECO:0008006" key="15">
    <source>
        <dbReference type="Google" id="ProtNLM"/>
    </source>
</evidence>
<evidence type="ECO:0000256" key="5">
    <source>
        <dbReference type="ARBA" id="ARBA00022723"/>
    </source>
</evidence>
<dbReference type="InterPro" id="IPR017972">
    <property type="entry name" value="Cyt_P450_CS"/>
</dbReference>
<protein>
    <recommendedName>
        <fullName evidence="15">Cytochrome P450</fullName>
    </recommendedName>
</protein>
<dbReference type="GO" id="GO:0004497">
    <property type="term" value="F:monooxygenase activity"/>
    <property type="evidence" value="ECO:0007669"/>
    <property type="project" value="UniProtKB-KW"/>
</dbReference>
<dbReference type="GO" id="GO:0016705">
    <property type="term" value="F:oxidoreductase activity, acting on paired donors, with incorporation or reduction of molecular oxygen"/>
    <property type="evidence" value="ECO:0007669"/>
    <property type="project" value="InterPro"/>
</dbReference>
<gene>
    <name evidence="13" type="ORF">J5N97_017630</name>
</gene>
<comment type="subcellular location">
    <subcellularLocation>
        <location evidence="1">Membrane</location>
    </subcellularLocation>
</comment>
<dbReference type="PRINTS" id="PR00385">
    <property type="entry name" value="P450"/>
</dbReference>
<keyword evidence="4" id="KW-0812">Transmembrane</keyword>
<dbReference type="SUPFAM" id="SSF48264">
    <property type="entry name" value="Cytochrome P450"/>
    <property type="match status" value="1"/>
</dbReference>
<dbReference type="InterPro" id="IPR002401">
    <property type="entry name" value="Cyt_P450_E_grp-I"/>
</dbReference>
<evidence type="ECO:0000256" key="11">
    <source>
        <dbReference type="PIRSR" id="PIRSR602401-1"/>
    </source>
</evidence>
<organism evidence="13 14">
    <name type="scientific">Dioscorea zingiberensis</name>
    <dbReference type="NCBI Taxonomy" id="325984"/>
    <lineage>
        <taxon>Eukaryota</taxon>
        <taxon>Viridiplantae</taxon>
        <taxon>Streptophyta</taxon>
        <taxon>Embryophyta</taxon>
        <taxon>Tracheophyta</taxon>
        <taxon>Spermatophyta</taxon>
        <taxon>Magnoliopsida</taxon>
        <taxon>Liliopsida</taxon>
        <taxon>Dioscoreales</taxon>
        <taxon>Dioscoreaceae</taxon>
        <taxon>Dioscorea</taxon>
    </lineage>
</organism>
<dbReference type="PROSITE" id="PS00086">
    <property type="entry name" value="CYTOCHROME_P450"/>
    <property type="match status" value="1"/>
</dbReference>
<dbReference type="InterPro" id="IPR001128">
    <property type="entry name" value="Cyt_P450"/>
</dbReference>
<keyword evidence="5 11" id="KW-0479">Metal-binding</keyword>
<keyword evidence="8 11" id="KW-0408">Iron</keyword>
<keyword evidence="6" id="KW-1133">Transmembrane helix</keyword>
<evidence type="ECO:0000256" key="12">
    <source>
        <dbReference type="RuleBase" id="RU000461"/>
    </source>
</evidence>
<keyword evidence="14" id="KW-1185">Reference proteome</keyword>
<keyword evidence="10" id="KW-0472">Membrane</keyword>
<accession>A0A9D5CM03</accession>
<evidence type="ECO:0000256" key="2">
    <source>
        <dbReference type="ARBA" id="ARBA00010617"/>
    </source>
</evidence>
<keyword evidence="9 12" id="KW-0503">Monooxygenase</keyword>
<dbReference type="Pfam" id="PF00067">
    <property type="entry name" value="p450"/>
    <property type="match status" value="1"/>
</dbReference>
<keyword evidence="3 11" id="KW-0349">Heme</keyword>
<evidence type="ECO:0000256" key="4">
    <source>
        <dbReference type="ARBA" id="ARBA00022692"/>
    </source>
</evidence>
<evidence type="ECO:0000256" key="6">
    <source>
        <dbReference type="ARBA" id="ARBA00022989"/>
    </source>
</evidence>
<reference evidence="13" key="2">
    <citation type="journal article" date="2022" name="Hortic Res">
        <title>The genome of Dioscorea zingiberensis sheds light on the biosynthesis, origin and evolution of the medicinally important diosgenin saponins.</title>
        <authorList>
            <person name="Li Y."/>
            <person name="Tan C."/>
            <person name="Li Z."/>
            <person name="Guo J."/>
            <person name="Li S."/>
            <person name="Chen X."/>
            <person name="Wang C."/>
            <person name="Dai X."/>
            <person name="Yang H."/>
            <person name="Song W."/>
            <person name="Hou L."/>
            <person name="Xu J."/>
            <person name="Tong Z."/>
            <person name="Xu A."/>
            <person name="Yuan X."/>
            <person name="Wang W."/>
            <person name="Yang Q."/>
            <person name="Chen L."/>
            <person name="Sun Z."/>
            <person name="Wang K."/>
            <person name="Pan B."/>
            <person name="Chen J."/>
            <person name="Bao Y."/>
            <person name="Liu F."/>
            <person name="Qi X."/>
            <person name="Gang D.R."/>
            <person name="Wen J."/>
            <person name="Li J."/>
        </authorList>
    </citation>
    <scope>NUCLEOTIDE SEQUENCE</scope>
    <source>
        <strain evidence="13">Dzin_1.0</strain>
    </source>
</reference>
<proteinExistence type="inferred from homology"/>
<evidence type="ECO:0000256" key="1">
    <source>
        <dbReference type="ARBA" id="ARBA00004370"/>
    </source>
</evidence>
<dbReference type="Gene3D" id="1.10.630.10">
    <property type="entry name" value="Cytochrome P450"/>
    <property type="match status" value="1"/>
</dbReference>
<dbReference type="Proteomes" id="UP001085076">
    <property type="component" value="Miscellaneous, Linkage group lg04"/>
</dbReference>
<dbReference type="PANTHER" id="PTHR24282:SF36">
    <property type="entry name" value="CYTOCHROME P450 714A1-RELATED"/>
    <property type="match status" value="1"/>
</dbReference>
<comment type="similarity">
    <text evidence="2 12">Belongs to the cytochrome P450 family.</text>
</comment>
<evidence type="ECO:0000256" key="3">
    <source>
        <dbReference type="ARBA" id="ARBA00022617"/>
    </source>
</evidence>
<feature type="binding site" description="axial binding residue" evidence="11">
    <location>
        <position position="322"/>
    </location>
    <ligand>
        <name>heme</name>
        <dbReference type="ChEBI" id="CHEBI:30413"/>
    </ligand>
    <ligandPart>
        <name>Fe</name>
        <dbReference type="ChEBI" id="CHEBI:18248"/>
    </ligandPart>
</feature>
<dbReference type="GO" id="GO:0016020">
    <property type="term" value="C:membrane"/>
    <property type="evidence" value="ECO:0007669"/>
    <property type="project" value="UniProtKB-SubCell"/>
</dbReference>
<dbReference type="PANTHER" id="PTHR24282">
    <property type="entry name" value="CYTOCHROME P450 FAMILY MEMBER"/>
    <property type="match status" value="1"/>
</dbReference>
<comment type="caution">
    <text evidence="13">The sequence shown here is derived from an EMBL/GenBank/DDBJ whole genome shotgun (WGS) entry which is preliminary data.</text>
</comment>